<feature type="compositionally biased region" description="Acidic residues" evidence="1">
    <location>
        <begin position="141"/>
        <end position="154"/>
    </location>
</feature>
<dbReference type="AlphaFoldDB" id="A0A395HZ07"/>
<evidence type="ECO:0000313" key="3">
    <source>
        <dbReference type="EMBL" id="RAL12705.1"/>
    </source>
</evidence>
<keyword evidence="4" id="KW-1185">Reference proteome</keyword>
<dbReference type="GeneID" id="37205174"/>
<feature type="compositionally biased region" description="Basic residues" evidence="1">
    <location>
        <begin position="245"/>
        <end position="254"/>
    </location>
</feature>
<feature type="compositionally biased region" description="Basic and acidic residues" evidence="1">
    <location>
        <begin position="198"/>
        <end position="237"/>
    </location>
</feature>
<proteinExistence type="predicted"/>
<feature type="compositionally biased region" description="Pro residues" evidence="1">
    <location>
        <begin position="52"/>
        <end position="62"/>
    </location>
</feature>
<feature type="compositionally biased region" description="Basic and acidic residues" evidence="1">
    <location>
        <begin position="285"/>
        <end position="301"/>
    </location>
</feature>
<feature type="region of interest" description="Disordered" evidence="1">
    <location>
        <begin position="406"/>
        <end position="488"/>
    </location>
</feature>
<feature type="compositionally biased region" description="Pro residues" evidence="1">
    <location>
        <begin position="624"/>
        <end position="633"/>
    </location>
</feature>
<dbReference type="VEuPathDB" id="FungiDB:BO97DRAFT_52709"/>
<dbReference type="STRING" id="1450537.A0A395HZ07"/>
<name>A0A395HZ07_ASPHC</name>
<feature type="compositionally biased region" description="Acidic residues" evidence="1">
    <location>
        <begin position="258"/>
        <end position="270"/>
    </location>
</feature>
<dbReference type="InterPro" id="IPR058348">
    <property type="entry name" value="DUF8035"/>
</dbReference>
<feature type="compositionally biased region" description="Pro residues" evidence="1">
    <location>
        <begin position="579"/>
        <end position="588"/>
    </location>
</feature>
<feature type="region of interest" description="Disordered" evidence="1">
    <location>
        <begin position="567"/>
        <end position="633"/>
    </location>
</feature>
<feature type="region of interest" description="Disordered" evidence="1">
    <location>
        <begin position="44"/>
        <end position="63"/>
    </location>
</feature>
<dbReference type="Pfam" id="PF26118">
    <property type="entry name" value="DUF8035"/>
    <property type="match status" value="1"/>
</dbReference>
<feature type="region of interest" description="Disordered" evidence="1">
    <location>
        <begin position="138"/>
        <end position="270"/>
    </location>
</feature>
<organism evidence="3 4">
    <name type="scientific">Aspergillus homomorphus (strain CBS 101889)</name>
    <dbReference type="NCBI Taxonomy" id="1450537"/>
    <lineage>
        <taxon>Eukaryota</taxon>
        <taxon>Fungi</taxon>
        <taxon>Dikarya</taxon>
        <taxon>Ascomycota</taxon>
        <taxon>Pezizomycotina</taxon>
        <taxon>Eurotiomycetes</taxon>
        <taxon>Eurotiomycetidae</taxon>
        <taxon>Eurotiales</taxon>
        <taxon>Aspergillaceae</taxon>
        <taxon>Aspergillus</taxon>
        <taxon>Aspergillus subgen. Circumdati</taxon>
    </lineage>
</organism>
<feature type="compositionally biased region" description="Acidic residues" evidence="1">
    <location>
        <begin position="162"/>
        <end position="174"/>
    </location>
</feature>
<feature type="region of interest" description="Disordered" evidence="1">
    <location>
        <begin position="283"/>
        <end position="392"/>
    </location>
</feature>
<evidence type="ECO:0000259" key="2">
    <source>
        <dbReference type="Pfam" id="PF26118"/>
    </source>
</evidence>
<dbReference type="Proteomes" id="UP000248961">
    <property type="component" value="Unassembled WGS sequence"/>
</dbReference>
<dbReference type="EMBL" id="KZ824282">
    <property type="protein sequence ID" value="RAL12705.1"/>
    <property type="molecule type" value="Genomic_DNA"/>
</dbReference>
<evidence type="ECO:0000256" key="1">
    <source>
        <dbReference type="SAM" id="MobiDB-lite"/>
    </source>
</evidence>
<feature type="compositionally biased region" description="Basic residues" evidence="1">
    <location>
        <begin position="25"/>
        <end position="37"/>
    </location>
</feature>
<feature type="compositionally biased region" description="Basic and acidic residues" evidence="1">
    <location>
        <begin position="339"/>
        <end position="356"/>
    </location>
</feature>
<feature type="compositionally biased region" description="Basic and acidic residues" evidence="1">
    <location>
        <begin position="314"/>
        <end position="324"/>
    </location>
</feature>
<feature type="compositionally biased region" description="Basic and acidic residues" evidence="1">
    <location>
        <begin position="406"/>
        <end position="415"/>
    </location>
</feature>
<reference evidence="3 4" key="1">
    <citation type="submission" date="2018-02" db="EMBL/GenBank/DDBJ databases">
        <title>The genomes of Aspergillus section Nigri reveals drivers in fungal speciation.</title>
        <authorList>
            <consortium name="DOE Joint Genome Institute"/>
            <person name="Vesth T.C."/>
            <person name="Nybo J."/>
            <person name="Theobald S."/>
            <person name="Brandl J."/>
            <person name="Frisvad J.C."/>
            <person name="Nielsen K.F."/>
            <person name="Lyhne E.K."/>
            <person name="Kogle M.E."/>
            <person name="Kuo A."/>
            <person name="Riley R."/>
            <person name="Clum A."/>
            <person name="Nolan M."/>
            <person name="Lipzen A."/>
            <person name="Salamov A."/>
            <person name="Henrissat B."/>
            <person name="Wiebenga A."/>
            <person name="De vries R.P."/>
            <person name="Grigoriev I.V."/>
            <person name="Mortensen U.H."/>
            <person name="Andersen M.R."/>
            <person name="Baker S.E."/>
        </authorList>
    </citation>
    <scope>NUCLEOTIDE SEQUENCE [LARGE SCALE GENOMIC DNA]</scope>
    <source>
        <strain evidence="3 4">CBS 101889</strain>
    </source>
</reference>
<feature type="compositionally biased region" description="Basic and acidic residues" evidence="1">
    <location>
        <begin position="454"/>
        <end position="484"/>
    </location>
</feature>
<feature type="compositionally biased region" description="Basic and acidic residues" evidence="1">
    <location>
        <begin position="604"/>
        <end position="617"/>
    </location>
</feature>
<gene>
    <name evidence="3" type="ORF">BO97DRAFT_52709</name>
</gene>
<feature type="region of interest" description="Disordered" evidence="1">
    <location>
        <begin position="1"/>
        <end position="37"/>
    </location>
</feature>
<feature type="domain" description="DUF8035" evidence="2">
    <location>
        <begin position="504"/>
        <end position="557"/>
    </location>
</feature>
<dbReference type="OrthoDB" id="5410752at2759"/>
<protein>
    <recommendedName>
        <fullName evidence="2">DUF8035 domain-containing protein</fullName>
    </recommendedName>
</protein>
<accession>A0A395HZ07</accession>
<sequence>MPRRSRARDTLEEEVYDRDRDLYPRHGHGRGRDRRRIFKEEEEELKYERRVPPPPPPPPLPMAVPVERLERLRLREERARGPEMIVPVPPPPPKLVREEVKVMPVRRPLRDMDRGFERERDWRGRTRYRGVDLEKERFVLEEVEEEEEEEEEGSSSESESSSLEESDTEEEEDMVVVPRKGRPKQRLEEFGGSGAFGHGHDQDHPSRSKSLKEGFRGARDPRFEQDEVLKRYHERNRSGPVYARSQHRHHSHRHRDLEDADSELEEEVDEEVFRRKLRERRHGGHVVEEEEIRRSSSEMERSGPPSPKRFPAFPERHVYEESRKIYPPRPPNPDFVYESETHHRERSSRGRLDRTEIPIIRPKKKSGFPAPHPDPYRRSKDGLPLVPPEPKIAEREKEVLTVVRRDGSHESLKEEEFLEEDYYAPPDPRHFPKKVSKEKRELDFVGPGHRAKHDRAAPDIDALRYPDRTPKHGFGEPKHSDSDSSRQFGRIGRRYVGVKDRRERLWTEITRDLVVKEALERAGYEYEETETSYFIFTYLDKEEVDALIEHSEDIRRARRRRVQEIHRERTALPGAAAPIAPPPPPPPASDKTGPLLLDSPPPRFPREERRRTEREMVAEGGRWRPPPPRPERW</sequence>
<dbReference type="RefSeq" id="XP_025551859.1">
    <property type="nucleotide sequence ID" value="XM_025700885.1"/>
</dbReference>
<evidence type="ECO:0000313" key="4">
    <source>
        <dbReference type="Proteomes" id="UP000248961"/>
    </source>
</evidence>